<keyword evidence="7" id="KW-0690">Ribosome biogenesis</keyword>
<dbReference type="EC" id="3.1.-.-" evidence="7"/>
<keyword evidence="2 7" id="KW-0540">Nuclease</keyword>
<keyword evidence="7" id="KW-0698">rRNA processing</keyword>
<dbReference type="GO" id="GO:0004521">
    <property type="term" value="F:RNA endonuclease activity"/>
    <property type="evidence" value="ECO:0007669"/>
    <property type="project" value="UniProtKB-UniRule"/>
</dbReference>
<comment type="caution">
    <text evidence="8">The sequence shown here is derived from an EMBL/GenBank/DDBJ whole genome shotgun (WGS) entry which is preliminary data.</text>
</comment>
<evidence type="ECO:0000256" key="3">
    <source>
        <dbReference type="ARBA" id="ARBA00022723"/>
    </source>
</evidence>
<keyword evidence="6 7" id="KW-0862">Zinc</keyword>
<evidence type="ECO:0000256" key="7">
    <source>
        <dbReference type="HAMAP-Rule" id="MF_00009"/>
    </source>
</evidence>
<keyword evidence="9" id="KW-1185">Reference proteome</keyword>
<accession>A0A8J6QTC2</accession>
<dbReference type="GO" id="GO:0004222">
    <property type="term" value="F:metalloendopeptidase activity"/>
    <property type="evidence" value="ECO:0007669"/>
    <property type="project" value="InterPro"/>
</dbReference>
<dbReference type="Gene3D" id="3.40.390.30">
    <property type="entry name" value="Metalloproteases ('zincins'), catalytic domain"/>
    <property type="match status" value="1"/>
</dbReference>
<keyword evidence="3 7" id="KW-0479">Metal-binding</keyword>
<evidence type="ECO:0000256" key="6">
    <source>
        <dbReference type="ARBA" id="ARBA00022833"/>
    </source>
</evidence>
<dbReference type="Proteomes" id="UP000632828">
    <property type="component" value="Unassembled WGS sequence"/>
</dbReference>
<dbReference type="GO" id="GO:0006364">
    <property type="term" value="P:rRNA processing"/>
    <property type="evidence" value="ECO:0007669"/>
    <property type="project" value="UniProtKB-UniRule"/>
</dbReference>
<gene>
    <name evidence="7 8" type="primary">ybeY</name>
    <name evidence="8" type="ORF">ICT70_13365</name>
</gene>
<comment type="similarity">
    <text evidence="1 7">Belongs to the endoribonuclease YbeY family.</text>
</comment>
<organism evidence="8 9">
    <name type="scientific">Pelovirga terrestris</name>
    <dbReference type="NCBI Taxonomy" id="2771352"/>
    <lineage>
        <taxon>Bacteria</taxon>
        <taxon>Pseudomonadati</taxon>
        <taxon>Thermodesulfobacteriota</taxon>
        <taxon>Desulfuromonadia</taxon>
        <taxon>Geobacterales</taxon>
        <taxon>Geobacteraceae</taxon>
        <taxon>Pelovirga</taxon>
    </lineage>
</organism>
<evidence type="ECO:0000256" key="1">
    <source>
        <dbReference type="ARBA" id="ARBA00010875"/>
    </source>
</evidence>
<dbReference type="PROSITE" id="PS01306">
    <property type="entry name" value="UPF0054"/>
    <property type="match status" value="1"/>
</dbReference>
<evidence type="ECO:0000313" key="8">
    <source>
        <dbReference type="EMBL" id="MBD1401650.1"/>
    </source>
</evidence>
<comment type="function">
    <text evidence="7">Single strand-specific metallo-endoribonuclease involved in late-stage 70S ribosome quality control and in maturation of the 3' terminus of the 16S rRNA.</text>
</comment>
<comment type="subcellular location">
    <subcellularLocation>
        <location evidence="7">Cytoplasm</location>
    </subcellularLocation>
</comment>
<keyword evidence="7" id="KW-0963">Cytoplasm</keyword>
<dbReference type="InterPro" id="IPR020549">
    <property type="entry name" value="YbeY_CS"/>
</dbReference>
<dbReference type="EMBL" id="JACWUN010000018">
    <property type="protein sequence ID" value="MBD1401650.1"/>
    <property type="molecule type" value="Genomic_DNA"/>
</dbReference>
<dbReference type="GO" id="GO:0005737">
    <property type="term" value="C:cytoplasm"/>
    <property type="evidence" value="ECO:0007669"/>
    <property type="project" value="UniProtKB-SubCell"/>
</dbReference>
<reference evidence="8" key="1">
    <citation type="submission" date="2020-09" db="EMBL/GenBank/DDBJ databases">
        <title>Pelobacter alkaliphilus sp. nov., a novel anaerobic arsenate-reducing bacterium from terrestrial mud volcano.</title>
        <authorList>
            <person name="Khomyakova M.A."/>
            <person name="Merkel A.Y."/>
            <person name="Slobodkin A.I."/>
        </authorList>
    </citation>
    <scope>NUCLEOTIDE SEQUENCE</scope>
    <source>
        <strain evidence="8">M08fum</strain>
    </source>
</reference>
<evidence type="ECO:0000313" key="9">
    <source>
        <dbReference type="Proteomes" id="UP000632828"/>
    </source>
</evidence>
<keyword evidence="5 7" id="KW-0378">Hydrolase</keyword>
<dbReference type="HAMAP" id="MF_00009">
    <property type="entry name" value="Endoribonucl_YbeY"/>
    <property type="match status" value="1"/>
</dbReference>
<evidence type="ECO:0000256" key="4">
    <source>
        <dbReference type="ARBA" id="ARBA00022759"/>
    </source>
</evidence>
<evidence type="ECO:0000256" key="2">
    <source>
        <dbReference type="ARBA" id="ARBA00022722"/>
    </source>
</evidence>
<comment type="cofactor">
    <cofactor evidence="7">
        <name>Zn(2+)</name>
        <dbReference type="ChEBI" id="CHEBI:29105"/>
    </cofactor>
    <text evidence="7">Binds 1 zinc ion.</text>
</comment>
<dbReference type="Pfam" id="PF02130">
    <property type="entry name" value="YbeY"/>
    <property type="match status" value="1"/>
</dbReference>
<dbReference type="InterPro" id="IPR002036">
    <property type="entry name" value="YbeY"/>
</dbReference>
<name>A0A8J6QTC2_9BACT</name>
<feature type="binding site" evidence="7">
    <location>
        <position position="116"/>
    </location>
    <ligand>
        <name>Zn(2+)</name>
        <dbReference type="ChEBI" id="CHEBI:29105"/>
        <note>catalytic</note>
    </ligand>
</feature>
<dbReference type="PANTHER" id="PTHR46986:SF1">
    <property type="entry name" value="ENDORIBONUCLEASE YBEY, CHLOROPLASTIC"/>
    <property type="match status" value="1"/>
</dbReference>
<evidence type="ECO:0000256" key="5">
    <source>
        <dbReference type="ARBA" id="ARBA00022801"/>
    </source>
</evidence>
<dbReference type="SUPFAM" id="SSF55486">
    <property type="entry name" value="Metalloproteases ('zincins'), catalytic domain"/>
    <property type="match status" value="1"/>
</dbReference>
<protein>
    <recommendedName>
        <fullName evidence="7">Endoribonuclease YbeY</fullName>
        <ecNumber evidence="7">3.1.-.-</ecNumber>
    </recommendedName>
</protein>
<dbReference type="InterPro" id="IPR023091">
    <property type="entry name" value="MetalPrtase_cat_dom_sf_prd"/>
</dbReference>
<proteinExistence type="inferred from homology"/>
<keyword evidence="4 7" id="KW-0255">Endonuclease</keyword>
<dbReference type="PANTHER" id="PTHR46986">
    <property type="entry name" value="ENDORIBONUCLEASE YBEY, CHLOROPLASTIC"/>
    <property type="match status" value="1"/>
</dbReference>
<dbReference type="NCBIfam" id="TIGR00043">
    <property type="entry name" value="rRNA maturation RNase YbeY"/>
    <property type="match status" value="1"/>
</dbReference>
<dbReference type="GO" id="GO:0008270">
    <property type="term" value="F:zinc ion binding"/>
    <property type="evidence" value="ECO:0007669"/>
    <property type="project" value="UniProtKB-UniRule"/>
</dbReference>
<sequence length="154" mass="17510">MRIQIENRQRRYRILKRSLRKIAQQTLNICAKPDAELSILIVDNAGIQQINRDFLQRDRPTNVISFAMQEGLGAGVQPQLLGDVVISAERAAGDAAAAGIPFEHELWFLLVHGILHLLGYDHERGSVQQAQEMEQREREIFAQLIEQFPLTGDR</sequence>
<feature type="binding site" evidence="7">
    <location>
        <position position="112"/>
    </location>
    <ligand>
        <name>Zn(2+)</name>
        <dbReference type="ChEBI" id="CHEBI:29105"/>
        <note>catalytic</note>
    </ligand>
</feature>
<feature type="binding site" evidence="7">
    <location>
        <position position="122"/>
    </location>
    <ligand>
        <name>Zn(2+)</name>
        <dbReference type="ChEBI" id="CHEBI:29105"/>
        <note>catalytic</note>
    </ligand>
</feature>
<dbReference type="AlphaFoldDB" id="A0A8J6QTC2"/>